<protein>
    <submittedName>
        <fullName evidence="2">Uncharacterized protein</fullName>
    </submittedName>
</protein>
<gene>
    <name evidence="2" type="ORF">EDB81DRAFT_764885</name>
</gene>
<accession>A0A9P9DV18</accession>
<feature type="chain" id="PRO_5040136315" evidence="1">
    <location>
        <begin position="23"/>
        <end position="280"/>
    </location>
</feature>
<comment type="caution">
    <text evidence="2">The sequence shown here is derived from an EMBL/GenBank/DDBJ whole genome shotgun (WGS) entry which is preliminary data.</text>
</comment>
<evidence type="ECO:0000313" key="2">
    <source>
        <dbReference type="EMBL" id="KAH7125783.1"/>
    </source>
</evidence>
<keyword evidence="1" id="KW-0732">Signal</keyword>
<dbReference type="Gene3D" id="1.20.90.10">
    <property type="entry name" value="Phospholipase A2 domain"/>
    <property type="match status" value="1"/>
</dbReference>
<dbReference type="EMBL" id="JAGMUV010000020">
    <property type="protein sequence ID" value="KAH7125783.1"/>
    <property type="molecule type" value="Genomic_DNA"/>
</dbReference>
<organism evidence="2 3">
    <name type="scientific">Dactylonectria macrodidyma</name>
    <dbReference type="NCBI Taxonomy" id="307937"/>
    <lineage>
        <taxon>Eukaryota</taxon>
        <taxon>Fungi</taxon>
        <taxon>Dikarya</taxon>
        <taxon>Ascomycota</taxon>
        <taxon>Pezizomycotina</taxon>
        <taxon>Sordariomycetes</taxon>
        <taxon>Hypocreomycetidae</taxon>
        <taxon>Hypocreales</taxon>
        <taxon>Nectriaceae</taxon>
        <taxon>Dactylonectria</taxon>
    </lineage>
</organism>
<name>A0A9P9DV18_9HYPO</name>
<keyword evidence="3" id="KW-1185">Reference proteome</keyword>
<feature type="signal peptide" evidence="1">
    <location>
        <begin position="1"/>
        <end position="22"/>
    </location>
</feature>
<proteinExistence type="predicted"/>
<dbReference type="GO" id="GO:0004623">
    <property type="term" value="F:phospholipase A2 activity"/>
    <property type="evidence" value="ECO:0007669"/>
    <property type="project" value="InterPro"/>
</dbReference>
<reference evidence="2" key="1">
    <citation type="journal article" date="2021" name="Nat. Commun.">
        <title>Genetic determinants of endophytism in the Arabidopsis root mycobiome.</title>
        <authorList>
            <person name="Mesny F."/>
            <person name="Miyauchi S."/>
            <person name="Thiergart T."/>
            <person name="Pickel B."/>
            <person name="Atanasova L."/>
            <person name="Karlsson M."/>
            <person name="Huettel B."/>
            <person name="Barry K.W."/>
            <person name="Haridas S."/>
            <person name="Chen C."/>
            <person name="Bauer D."/>
            <person name="Andreopoulos W."/>
            <person name="Pangilinan J."/>
            <person name="LaButti K."/>
            <person name="Riley R."/>
            <person name="Lipzen A."/>
            <person name="Clum A."/>
            <person name="Drula E."/>
            <person name="Henrissat B."/>
            <person name="Kohler A."/>
            <person name="Grigoriev I.V."/>
            <person name="Martin F.M."/>
            <person name="Hacquard S."/>
        </authorList>
    </citation>
    <scope>NUCLEOTIDE SEQUENCE</scope>
    <source>
        <strain evidence="2">MPI-CAGE-AT-0147</strain>
    </source>
</reference>
<evidence type="ECO:0000313" key="3">
    <source>
        <dbReference type="Proteomes" id="UP000738349"/>
    </source>
</evidence>
<dbReference type="OrthoDB" id="5596743at2759"/>
<dbReference type="AlphaFoldDB" id="A0A9P9DV18"/>
<dbReference type="GO" id="GO:0006644">
    <property type="term" value="P:phospholipid metabolic process"/>
    <property type="evidence" value="ECO:0007669"/>
    <property type="project" value="InterPro"/>
</dbReference>
<dbReference type="SUPFAM" id="SSF48619">
    <property type="entry name" value="Phospholipase A2, PLA2"/>
    <property type="match status" value="1"/>
</dbReference>
<dbReference type="InterPro" id="IPR036444">
    <property type="entry name" value="PLipase_A2_dom_sf"/>
</dbReference>
<sequence>MFTAILTLYWLVCLLFTRPSTAQVLRCPAGQRAVTKSPAVPVVPNGCGDQSGGIKYPDLDFESDCWRHDRCWGNCDRDFTSCNSEFYDSMMATCSEKYGIPTQNLLCRAAAVVYFEAVSDFGIEKFYDATAKHCNCCSTDLAVCGGRCVDTDNDPSNCGGCGVTCPSGRCVNGSCLVFSCFQGGVCNSFPTCGPSPNCVCATRVEGGTACVLGTTPCSALSACFSTSGCPNGYTCVVNSCCGRAVCAPAGGCMGGSARTNMLKNVTIDGEGPWFGKMEME</sequence>
<dbReference type="Proteomes" id="UP000738349">
    <property type="component" value="Unassembled WGS sequence"/>
</dbReference>
<evidence type="ECO:0000256" key="1">
    <source>
        <dbReference type="SAM" id="SignalP"/>
    </source>
</evidence>
<dbReference type="GO" id="GO:0050482">
    <property type="term" value="P:arachidonate secretion"/>
    <property type="evidence" value="ECO:0007669"/>
    <property type="project" value="InterPro"/>
</dbReference>